<dbReference type="STRING" id="933084.A0A067PAD3"/>
<evidence type="ECO:0000313" key="1">
    <source>
        <dbReference type="EMBL" id="KDQ50800.1"/>
    </source>
</evidence>
<proteinExistence type="predicted"/>
<name>A0A067PAD3_9AGAM</name>
<dbReference type="OrthoDB" id="3543113at2759"/>
<reference evidence="2" key="1">
    <citation type="journal article" date="2014" name="Proc. Natl. Acad. Sci. U.S.A.">
        <title>Extensive sampling of basidiomycete genomes demonstrates inadequacy of the white-rot/brown-rot paradigm for wood decay fungi.</title>
        <authorList>
            <person name="Riley R."/>
            <person name="Salamov A.A."/>
            <person name="Brown D.W."/>
            <person name="Nagy L.G."/>
            <person name="Floudas D."/>
            <person name="Held B.W."/>
            <person name="Levasseur A."/>
            <person name="Lombard V."/>
            <person name="Morin E."/>
            <person name="Otillar R."/>
            <person name="Lindquist E.A."/>
            <person name="Sun H."/>
            <person name="LaButti K.M."/>
            <person name="Schmutz J."/>
            <person name="Jabbour D."/>
            <person name="Luo H."/>
            <person name="Baker S.E."/>
            <person name="Pisabarro A.G."/>
            <person name="Walton J.D."/>
            <person name="Blanchette R.A."/>
            <person name="Henrissat B."/>
            <person name="Martin F."/>
            <person name="Cullen D."/>
            <person name="Hibbett D.S."/>
            <person name="Grigoriev I.V."/>
        </authorList>
    </citation>
    <scope>NUCLEOTIDE SEQUENCE [LARGE SCALE GENOMIC DNA]</scope>
    <source>
        <strain evidence="2">MUCL 33604</strain>
    </source>
</reference>
<dbReference type="SUPFAM" id="SSF52047">
    <property type="entry name" value="RNI-like"/>
    <property type="match status" value="1"/>
</dbReference>
<dbReference type="Gene3D" id="3.80.10.10">
    <property type="entry name" value="Ribonuclease Inhibitor"/>
    <property type="match status" value="1"/>
</dbReference>
<accession>A0A067PAD3</accession>
<evidence type="ECO:0008006" key="3">
    <source>
        <dbReference type="Google" id="ProtNLM"/>
    </source>
</evidence>
<dbReference type="InterPro" id="IPR032675">
    <property type="entry name" value="LRR_dom_sf"/>
</dbReference>
<dbReference type="AlphaFoldDB" id="A0A067PAD3"/>
<sequence length="476" mass="53974">MAPRDRLKTEPGIDGSDLQSFVMRQLLAGWFRTCKTFYEAGNVILWRELPSLIPLIQCMPSSLWKLDQDNLSFCRPIFPSDWPRFSHLASFVKVLNTSNVILDPTVFSNLGACRPALSLLPNLRTLRWYGQRETFHHAHWLLSPALTELQVSIRKAQVPAASAIIHAIGTRCPTLKSLRMDCQWLAYSEPDGHAIPADCSIECYHVVNWGDLVEISKLSHLETLHVELWSGLQDYSSTIPQSAFLALKRIRLAFYTFATCTRAVKLFRSSKLQSLHLIFVAPASYEGMLAFLQDIGHIDHDSLESFFVEWRGWEDDRDDGYFMLGPSALSPLFVFRHLRVFKMRFGYNFEQADAVLSDMGLAWPLLQELKFGCWILSLRKTLMKISSLRVVAERFHNLQRFCVPIDASDIPPTLEGRPGGRIFNGSITALGLTGLPVLNQMEVAIFLSDLLPNLSTIEGDPGWEETLRLMRGFAIV</sequence>
<protein>
    <recommendedName>
        <fullName evidence="3">F-box domain-containing protein</fullName>
    </recommendedName>
</protein>
<organism evidence="1 2">
    <name type="scientific">Jaapia argillacea MUCL 33604</name>
    <dbReference type="NCBI Taxonomy" id="933084"/>
    <lineage>
        <taxon>Eukaryota</taxon>
        <taxon>Fungi</taxon>
        <taxon>Dikarya</taxon>
        <taxon>Basidiomycota</taxon>
        <taxon>Agaricomycotina</taxon>
        <taxon>Agaricomycetes</taxon>
        <taxon>Agaricomycetidae</taxon>
        <taxon>Jaapiales</taxon>
        <taxon>Jaapiaceae</taxon>
        <taxon>Jaapia</taxon>
    </lineage>
</organism>
<dbReference type="EMBL" id="KL197755">
    <property type="protein sequence ID" value="KDQ50800.1"/>
    <property type="molecule type" value="Genomic_DNA"/>
</dbReference>
<dbReference type="InParanoid" id="A0A067PAD3"/>
<dbReference type="Proteomes" id="UP000027265">
    <property type="component" value="Unassembled WGS sequence"/>
</dbReference>
<keyword evidence="2" id="KW-1185">Reference proteome</keyword>
<evidence type="ECO:0000313" key="2">
    <source>
        <dbReference type="Proteomes" id="UP000027265"/>
    </source>
</evidence>
<gene>
    <name evidence="1" type="ORF">JAAARDRAFT_199641</name>
</gene>
<dbReference type="HOGENOM" id="CLU_021164_0_0_1"/>